<gene>
    <name evidence="3" type="ORF">ARHIZOSPH14_31820</name>
</gene>
<proteinExistence type="predicted"/>
<feature type="compositionally biased region" description="Basic and acidic residues" evidence="1">
    <location>
        <begin position="8"/>
        <end position="21"/>
    </location>
</feature>
<keyword evidence="2" id="KW-1133">Transmembrane helix</keyword>
<keyword evidence="4" id="KW-1185">Reference proteome</keyword>
<evidence type="ECO:0000313" key="3">
    <source>
        <dbReference type="EMBL" id="GLI28940.1"/>
    </source>
</evidence>
<dbReference type="AlphaFoldDB" id="A0A9W6D0F7"/>
<dbReference type="EMBL" id="BSDP01000001">
    <property type="protein sequence ID" value="GLI28940.1"/>
    <property type="molecule type" value="Genomic_DNA"/>
</dbReference>
<feature type="region of interest" description="Disordered" evidence="1">
    <location>
        <begin position="1"/>
        <end position="21"/>
    </location>
</feature>
<keyword evidence="2" id="KW-0812">Transmembrane</keyword>
<accession>A0A9W6D0F7</accession>
<feature type="transmembrane region" description="Helical" evidence="2">
    <location>
        <begin position="40"/>
        <end position="59"/>
    </location>
</feature>
<reference evidence="3" key="1">
    <citation type="submission" date="2022-12" db="EMBL/GenBank/DDBJ databases">
        <title>Reference genome sequencing for broad-spectrum identification of bacterial and archaeal isolates by mass spectrometry.</title>
        <authorList>
            <person name="Sekiguchi Y."/>
            <person name="Tourlousse D.M."/>
        </authorList>
    </citation>
    <scope>NUCLEOTIDE SEQUENCE</scope>
    <source>
        <strain evidence="3">14</strain>
    </source>
</reference>
<sequence length="62" mass="6840">MPTKRSTRLREDSGVRPGREPPRPLRALARVLGWLSRVEVIVGLALALLITFAVAFSLGTDR</sequence>
<dbReference type="Proteomes" id="UP001144396">
    <property type="component" value="Unassembled WGS sequence"/>
</dbReference>
<evidence type="ECO:0000256" key="1">
    <source>
        <dbReference type="SAM" id="MobiDB-lite"/>
    </source>
</evidence>
<evidence type="ECO:0000256" key="2">
    <source>
        <dbReference type="SAM" id="Phobius"/>
    </source>
</evidence>
<keyword evidence="2" id="KW-0472">Membrane</keyword>
<protein>
    <submittedName>
        <fullName evidence="3">Uncharacterized protein</fullName>
    </submittedName>
</protein>
<name>A0A9W6D0F7_9MICO</name>
<evidence type="ECO:0000313" key="4">
    <source>
        <dbReference type="Proteomes" id="UP001144396"/>
    </source>
</evidence>
<organism evidence="3 4">
    <name type="scientific">Agromyces rhizosphaerae</name>
    <dbReference type="NCBI Taxonomy" id="88374"/>
    <lineage>
        <taxon>Bacteria</taxon>
        <taxon>Bacillati</taxon>
        <taxon>Actinomycetota</taxon>
        <taxon>Actinomycetes</taxon>
        <taxon>Micrococcales</taxon>
        <taxon>Microbacteriaceae</taxon>
        <taxon>Agromyces</taxon>
    </lineage>
</organism>
<comment type="caution">
    <text evidence="3">The sequence shown here is derived from an EMBL/GenBank/DDBJ whole genome shotgun (WGS) entry which is preliminary data.</text>
</comment>